<organism evidence="2 3">
    <name type="scientific">Helicoverpa armigera</name>
    <name type="common">Cotton bollworm</name>
    <name type="synonym">Heliothis armigera</name>
    <dbReference type="NCBI Taxonomy" id="29058"/>
    <lineage>
        <taxon>Eukaryota</taxon>
        <taxon>Metazoa</taxon>
        <taxon>Ecdysozoa</taxon>
        <taxon>Arthropoda</taxon>
        <taxon>Hexapoda</taxon>
        <taxon>Insecta</taxon>
        <taxon>Pterygota</taxon>
        <taxon>Neoptera</taxon>
        <taxon>Endopterygota</taxon>
        <taxon>Lepidoptera</taxon>
        <taxon>Glossata</taxon>
        <taxon>Ditrysia</taxon>
        <taxon>Noctuoidea</taxon>
        <taxon>Noctuidae</taxon>
        <taxon>Heliothinae</taxon>
        <taxon>Helicoverpa</taxon>
    </lineage>
</organism>
<dbReference type="Proteomes" id="UP000249218">
    <property type="component" value="Unassembled WGS sequence"/>
</dbReference>
<protein>
    <submittedName>
        <fullName evidence="2">Uncharacterized protein</fullName>
    </submittedName>
</protein>
<accession>A0A2W1B6C8</accession>
<proteinExistence type="predicted"/>
<dbReference type="AlphaFoldDB" id="A0A2W1B6C8"/>
<keyword evidence="3" id="KW-1185">Reference proteome</keyword>
<evidence type="ECO:0000256" key="1">
    <source>
        <dbReference type="SAM" id="MobiDB-lite"/>
    </source>
</evidence>
<sequence>MYGVVAGQKESGKERAQRRDRDQNDKEEKDSKKRGLTEKFMEYVKRRLNPQPVGK</sequence>
<feature type="compositionally biased region" description="Basic and acidic residues" evidence="1">
    <location>
        <begin position="10"/>
        <end position="45"/>
    </location>
</feature>
<evidence type="ECO:0000313" key="2">
    <source>
        <dbReference type="EMBL" id="PZC71629.1"/>
    </source>
</evidence>
<feature type="region of interest" description="Disordered" evidence="1">
    <location>
        <begin position="1"/>
        <end position="55"/>
    </location>
</feature>
<dbReference type="EMBL" id="KZ150281">
    <property type="protein sequence ID" value="PZC71629.1"/>
    <property type="molecule type" value="Genomic_DNA"/>
</dbReference>
<name>A0A2W1B6C8_HELAM</name>
<evidence type="ECO:0000313" key="3">
    <source>
        <dbReference type="Proteomes" id="UP000249218"/>
    </source>
</evidence>
<reference evidence="2 3" key="1">
    <citation type="journal article" date="2017" name="BMC Biol.">
        <title>Genomic innovations, transcriptional plasticity and gene loss underlying the evolution and divergence of two highly polyphagous and invasive Helicoverpa pest species.</title>
        <authorList>
            <person name="Pearce S.L."/>
            <person name="Clarke D.F."/>
            <person name="East P.D."/>
            <person name="Elfekih S."/>
            <person name="Gordon K.H."/>
            <person name="Jermiin L.S."/>
            <person name="McGaughran A."/>
            <person name="Oakeshott J.G."/>
            <person name="Papanikolaou A."/>
            <person name="Perera O.P."/>
            <person name="Rane R.V."/>
            <person name="Richards S."/>
            <person name="Tay W.T."/>
            <person name="Walsh T.K."/>
            <person name="Anderson A."/>
            <person name="Anderson C.J."/>
            <person name="Asgari S."/>
            <person name="Board P.G."/>
            <person name="Bretschneider A."/>
            <person name="Campbell P.M."/>
            <person name="Chertemps T."/>
            <person name="Christeller J.T."/>
            <person name="Coppin C.W."/>
            <person name="Downes S.J."/>
            <person name="Duan G."/>
            <person name="Farnsworth C.A."/>
            <person name="Good R.T."/>
            <person name="Han L.B."/>
            <person name="Han Y.C."/>
            <person name="Hatje K."/>
            <person name="Horne I."/>
            <person name="Huang Y.P."/>
            <person name="Hughes D.S."/>
            <person name="Jacquin-Joly E."/>
            <person name="James W."/>
            <person name="Jhangiani S."/>
            <person name="Kollmar M."/>
            <person name="Kuwar S.S."/>
            <person name="Li S."/>
            <person name="Liu N.Y."/>
            <person name="Maibeche M.T."/>
            <person name="Miller J.R."/>
            <person name="Montagne N."/>
            <person name="Perry T."/>
            <person name="Qu J."/>
            <person name="Song S.V."/>
            <person name="Sutton G.G."/>
            <person name="Vogel H."/>
            <person name="Walenz B.P."/>
            <person name="Xu W."/>
            <person name="Zhang H.J."/>
            <person name="Zou Z."/>
            <person name="Batterham P."/>
            <person name="Edwards O.R."/>
            <person name="Feyereisen R."/>
            <person name="Gibbs R.A."/>
            <person name="Heckel D.G."/>
            <person name="McGrath A."/>
            <person name="Robin C."/>
            <person name="Scherer S.E."/>
            <person name="Worley K.C."/>
            <person name="Wu Y.D."/>
        </authorList>
    </citation>
    <scope>NUCLEOTIDE SEQUENCE [LARGE SCALE GENOMIC DNA]</scope>
    <source>
        <strain evidence="2">Harm_GR_Male_#8</strain>
        <tissue evidence="2">Whole organism</tissue>
    </source>
</reference>
<gene>
    <name evidence="2" type="primary">HaOG212867</name>
    <name evidence="2" type="ORF">B5X24_HaOG212867</name>
</gene>